<name>A0A3P7XN75_9TREM</name>
<gene>
    <name evidence="2" type="ORF">SMTD_LOCUS1131</name>
</gene>
<keyword evidence="1" id="KW-0472">Membrane</keyword>
<dbReference type="Gene3D" id="3.40.30.10">
    <property type="entry name" value="Glutaredoxin"/>
    <property type="match status" value="1"/>
</dbReference>
<keyword evidence="1" id="KW-0812">Transmembrane</keyword>
<dbReference type="SUPFAM" id="SSF52833">
    <property type="entry name" value="Thioredoxin-like"/>
    <property type="match status" value="1"/>
</dbReference>
<keyword evidence="1" id="KW-1133">Transmembrane helix</keyword>
<evidence type="ECO:0000256" key="1">
    <source>
        <dbReference type="SAM" id="Phobius"/>
    </source>
</evidence>
<feature type="transmembrane region" description="Helical" evidence="1">
    <location>
        <begin position="128"/>
        <end position="146"/>
    </location>
</feature>
<dbReference type="Proteomes" id="UP000269396">
    <property type="component" value="Unassembled WGS sequence"/>
</dbReference>
<evidence type="ECO:0000313" key="2">
    <source>
        <dbReference type="EMBL" id="VDO75726.1"/>
    </source>
</evidence>
<organism evidence="2 3">
    <name type="scientific">Schistosoma mattheei</name>
    <dbReference type="NCBI Taxonomy" id="31246"/>
    <lineage>
        <taxon>Eukaryota</taxon>
        <taxon>Metazoa</taxon>
        <taxon>Spiralia</taxon>
        <taxon>Lophotrochozoa</taxon>
        <taxon>Platyhelminthes</taxon>
        <taxon>Trematoda</taxon>
        <taxon>Digenea</taxon>
        <taxon>Strigeidida</taxon>
        <taxon>Schistosomatoidea</taxon>
        <taxon>Schistosomatidae</taxon>
        <taxon>Schistosoma</taxon>
    </lineage>
</organism>
<keyword evidence="3" id="KW-1185">Reference proteome</keyword>
<evidence type="ECO:0000313" key="3">
    <source>
        <dbReference type="Proteomes" id="UP000269396"/>
    </source>
</evidence>
<accession>A0A3P7XN75</accession>
<dbReference type="EMBL" id="UZAL01001178">
    <property type="protein sequence ID" value="VDO75726.1"/>
    <property type="molecule type" value="Genomic_DNA"/>
</dbReference>
<feature type="transmembrane region" description="Helical" evidence="1">
    <location>
        <begin position="82"/>
        <end position="101"/>
    </location>
</feature>
<proteinExistence type="predicted"/>
<protein>
    <submittedName>
        <fullName evidence="2">Uncharacterized protein</fullName>
    </submittedName>
</protein>
<reference evidence="2 3" key="1">
    <citation type="submission" date="2018-11" db="EMBL/GenBank/DDBJ databases">
        <authorList>
            <consortium name="Pathogen Informatics"/>
        </authorList>
    </citation>
    <scope>NUCLEOTIDE SEQUENCE [LARGE SCALE GENOMIC DNA]</scope>
    <source>
        <strain>Denwood</strain>
        <strain evidence="3">Zambia</strain>
    </source>
</reference>
<sequence length="147" mass="16923">MLNRDVWKDPKIYQLIKRHCTFVQIPVDSSEGLRFRSSYSYVQSASHIAILDPFTGEQKMMWTHLNDPKIVYDVYSYFEFHMFVNCVNAVLALSILAFTSASDPPRSSMMLSRCVKAPTCPTVSPSSVIRFVFSVLYLKMLLFPYVC</sequence>
<dbReference type="AlphaFoldDB" id="A0A3P7XN75"/>
<dbReference type="InterPro" id="IPR036249">
    <property type="entry name" value="Thioredoxin-like_sf"/>
</dbReference>